<dbReference type="EMBL" id="CAQL01000693">
    <property type="protein sequence ID" value="CCQ56744.1"/>
    <property type="molecule type" value="Genomic_DNA"/>
</dbReference>
<accession>T2IV13</accession>
<keyword evidence="1" id="KW-0812">Transmembrane</keyword>
<evidence type="ECO:0000256" key="1">
    <source>
        <dbReference type="SAM" id="Phobius"/>
    </source>
</evidence>
<keyword evidence="1" id="KW-0472">Membrane</keyword>
<protein>
    <submittedName>
        <fullName evidence="2">Uncharacterized protein</fullName>
    </submittedName>
</protein>
<organism evidence="2 3">
    <name type="scientific">Crocosphaera watsonii WH 0005</name>
    <dbReference type="NCBI Taxonomy" id="423472"/>
    <lineage>
        <taxon>Bacteria</taxon>
        <taxon>Bacillati</taxon>
        <taxon>Cyanobacteriota</taxon>
        <taxon>Cyanophyceae</taxon>
        <taxon>Oscillatoriophycideae</taxon>
        <taxon>Chroococcales</taxon>
        <taxon>Aphanothecaceae</taxon>
        <taxon>Crocosphaera</taxon>
    </lineage>
</organism>
<evidence type="ECO:0000313" key="3">
    <source>
        <dbReference type="Proteomes" id="UP000017981"/>
    </source>
</evidence>
<feature type="transmembrane region" description="Helical" evidence="1">
    <location>
        <begin position="6"/>
        <end position="25"/>
    </location>
</feature>
<dbReference type="AlphaFoldDB" id="T2IV13"/>
<reference evidence="2 3" key="1">
    <citation type="submission" date="2013-01" db="EMBL/GenBank/DDBJ databases">
        <authorList>
            <person name="Bench S."/>
        </authorList>
    </citation>
    <scope>NUCLEOTIDE SEQUENCE [LARGE SCALE GENOMIC DNA]</scope>
    <source>
        <strain evidence="2 3">WH 0005</strain>
    </source>
</reference>
<gene>
    <name evidence="2" type="ORF">CWATWH0005_2559</name>
</gene>
<name>T2IV13_CROWT</name>
<reference evidence="2 3" key="2">
    <citation type="submission" date="2013-09" db="EMBL/GenBank/DDBJ databases">
        <title>Whole genome comparison of six Crocosphaera watsonii strains with differing phenotypes.</title>
        <authorList>
            <person name="Bench S.R."/>
            <person name="Heller P."/>
            <person name="Frank I."/>
            <person name="Arciniega M."/>
            <person name="Shilova I.N."/>
            <person name="Zehr J.P."/>
        </authorList>
    </citation>
    <scope>NUCLEOTIDE SEQUENCE [LARGE SCALE GENOMIC DNA]</scope>
    <source>
        <strain evidence="2 3">WH 0005</strain>
    </source>
</reference>
<evidence type="ECO:0000313" key="2">
    <source>
        <dbReference type="EMBL" id="CCQ56744.1"/>
    </source>
</evidence>
<comment type="caution">
    <text evidence="2">The sequence shown here is derived from an EMBL/GenBank/DDBJ whole genome shotgun (WGS) entry which is preliminary data.</text>
</comment>
<sequence>MFFWEFLTDFLTVSGFFFCLFFFYSQVQMEWCSVMNYLP</sequence>
<dbReference type="Proteomes" id="UP000017981">
    <property type="component" value="Unassembled WGS sequence"/>
</dbReference>
<proteinExistence type="predicted"/>
<keyword evidence="1" id="KW-1133">Transmembrane helix</keyword>